<dbReference type="EMBL" id="DXEN01000010">
    <property type="protein sequence ID" value="HIX85349.1"/>
    <property type="molecule type" value="Genomic_DNA"/>
</dbReference>
<dbReference type="SUPFAM" id="SSF103473">
    <property type="entry name" value="MFS general substrate transporter"/>
    <property type="match status" value="1"/>
</dbReference>
<accession>A0A9D1XPZ6</accession>
<reference evidence="8" key="2">
    <citation type="submission" date="2021-04" db="EMBL/GenBank/DDBJ databases">
        <authorList>
            <person name="Gilroy R."/>
        </authorList>
    </citation>
    <scope>NUCLEOTIDE SEQUENCE</scope>
    <source>
        <strain evidence="8">ChiHecec2B26-12326</strain>
    </source>
</reference>
<evidence type="ECO:0000256" key="2">
    <source>
        <dbReference type="ARBA" id="ARBA00022475"/>
    </source>
</evidence>
<feature type="transmembrane region" description="Helical" evidence="6">
    <location>
        <begin position="134"/>
        <end position="155"/>
    </location>
</feature>
<feature type="transmembrane region" description="Helical" evidence="6">
    <location>
        <begin position="351"/>
        <end position="370"/>
    </location>
</feature>
<dbReference type="Gene3D" id="1.20.1720.10">
    <property type="entry name" value="Multidrug resistance protein D"/>
    <property type="match status" value="1"/>
</dbReference>
<feature type="transmembrane region" description="Helical" evidence="6">
    <location>
        <begin position="78"/>
        <end position="99"/>
    </location>
</feature>
<proteinExistence type="predicted"/>
<feature type="transmembrane region" description="Helical" evidence="6">
    <location>
        <begin position="105"/>
        <end position="122"/>
    </location>
</feature>
<reference evidence="8" key="1">
    <citation type="journal article" date="2021" name="PeerJ">
        <title>Extensive microbial diversity within the chicken gut microbiome revealed by metagenomics and culture.</title>
        <authorList>
            <person name="Gilroy R."/>
            <person name="Ravi A."/>
            <person name="Getino M."/>
            <person name="Pursley I."/>
            <person name="Horton D.L."/>
            <person name="Alikhan N.F."/>
            <person name="Baker D."/>
            <person name="Gharbi K."/>
            <person name="Hall N."/>
            <person name="Watson M."/>
            <person name="Adriaenssens E.M."/>
            <person name="Foster-Nyarko E."/>
            <person name="Jarju S."/>
            <person name="Secka A."/>
            <person name="Antonio M."/>
            <person name="Oren A."/>
            <person name="Chaudhuri R.R."/>
            <person name="La Ragione R."/>
            <person name="Hildebrand F."/>
            <person name="Pallen M.J."/>
        </authorList>
    </citation>
    <scope>NUCLEOTIDE SEQUENCE</scope>
    <source>
        <strain evidence="8">ChiHecec2B26-12326</strain>
    </source>
</reference>
<feature type="domain" description="Major facilitator superfamily (MFS) profile" evidence="7">
    <location>
        <begin position="8"/>
        <end position="404"/>
    </location>
</feature>
<protein>
    <submittedName>
        <fullName evidence="8">MFS transporter</fullName>
    </submittedName>
</protein>
<dbReference type="Proteomes" id="UP000823847">
    <property type="component" value="Unassembled WGS sequence"/>
</dbReference>
<dbReference type="GO" id="GO:0005886">
    <property type="term" value="C:plasma membrane"/>
    <property type="evidence" value="ECO:0007669"/>
    <property type="project" value="UniProtKB-SubCell"/>
</dbReference>
<comment type="caution">
    <text evidence="8">The sequence shown here is derived from an EMBL/GenBank/DDBJ whole genome shotgun (WGS) entry which is preliminary data.</text>
</comment>
<evidence type="ECO:0000259" key="7">
    <source>
        <dbReference type="PROSITE" id="PS50850"/>
    </source>
</evidence>
<evidence type="ECO:0000256" key="6">
    <source>
        <dbReference type="SAM" id="Phobius"/>
    </source>
</evidence>
<feature type="transmembrane region" description="Helical" evidence="6">
    <location>
        <begin position="49"/>
        <end position="66"/>
    </location>
</feature>
<keyword evidence="2" id="KW-1003">Cell membrane</keyword>
<comment type="subcellular location">
    <subcellularLocation>
        <location evidence="1">Cell membrane</location>
        <topology evidence="1">Multi-pass membrane protein</topology>
    </subcellularLocation>
</comment>
<dbReference type="InterPro" id="IPR020846">
    <property type="entry name" value="MFS_dom"/>
</dbReference>
<feature type="transmembrane region" description="Helical" evidence="6">
    <location>
        <begin position="161"/>
        <end position="180"/>
    </location>
</feature>
<evidence type="ECO:0000256" key="3">
    <source>
        <dbReference type="ARBA" id="ARBA00022692"/>
    </source>
</evidence>
<evidence type="ECO:0000256" key="4">
    <source>
        <dbReference type="ARBA" id="ARBA00022989"/>
    </source>
</evidence>
<dbReference type="PANTHER" id="PTHR43124:SF3">
    <property type="entry name" value="CHLORAMPHENICOL EFFLUX PUMP RV0191"/>
    <property type="match status" value="1"/>
</dbReference>
<keyword evidence="4 6" id="KW-1133">Transmembrane helix</keyword>
<organism evidence="8 9">
    <name type="scientific">Candidatus Parabacteroides intestinigallinarum</name>
    <dbReference type="NCBI Taxonomy" id="2838722"/>
    <lineage>
        <taxon>Bacteria</taxon>
        <taxon>Pseudomonadati</taxon>
        <taxon>Bacteroidota</taxon>
        <taxon>Bacteroidia</taxon>
        <taxon>Bacteroidales</taxon>
        <taxon>Tannerellaceae</taxon>
        <taxon>Parabacteroides</taxon>
    </lineage>
</organism>
<keyword evidence="3 6" id="KW-0812">Transmembrane</keyword>
<feature type="transmembrane region" description="Helical" evidence="6">
    <location>
        <begin position="247"/>
        <end position="264"/>
    </location>
</feature>
<keyword evidence="5 6" id="KW-0472">Membrane</keyword>
<dbReference type="PROSITE" id="PS50850">
    <property type="entry name" value="MFS"/>
    <property type="match status" value="1"/>
</dbReference>
<dbReference type="PANTHER" id="PTHR43124">
    <property type="entry name" value="PURINE EFFLUX PUMP PBUE"/>
    <property type="match status" value="1"/>
</dbReference>
<feature type="transmembrane region" description="Helical" evidence="6">
    <location>
        <begin position="311"/>
        <end position="330"/>
    </location>
</feature>
<evidence type="ECO:0000256" key="5">
    <source>
        <dbReference type="ARBA" id="ARBA00023136"/>
    </source>
</evidence>
<sequence>MKNKNLWHSWLLVLAVTLIIRSAGSIFLPSISYMADDLKIDQAEATTNLSLYYLFLTVSFMFFGPVCDRFSKHKLLRYSLLGCVAGCLLCAFAQNVHVLNVGRSIQAFSAGLALLTSQVWIGGSSDKKNMLGRLAWFSIVVALSPILAPVVGGILSDWLSWRYDFILIVFLSIPVFVLTYKIRLREPERKDEDRKSLSFGEALRNYKDTFFHSPLESFSFSVQWLFWAQSAFAALSSFLFIREFELSATVLSLVNAIFIGGLLLGRFPTLYLQKRYTVRFTFLFNQVVVLLSSVGVLIYYFCVGTHELVEVVVFTFIQAIGFSGLNILSLRNCMLLGGERTKGTVSGFYNFMNQGFSWLGVLSVQLLFGWDFSSVFIYQIMALICLGMTIVGTFLFLRAYPKNRDILE</sequence>
<dbReference type="InterPro" id="IPR050189">
    <property type="entry name" value="MFS_Efflux_Transporters"/>
</dbReference>
<evidence type="ECO:0000256" key="1">
    <source>
        <dbReference type="ARBA" id="ARBA00004651"/>
    </source>
</evidence>
<dbReference type="InterPro" id="IPR011701">
    <property type="entry name" value="MFS"/>
</dbReference>
<feature type="transmembrane region" description="Helical" evidence="6">
    <location>
        <begin position="276"/>
        <end position="299"/>
    </location>
</feature>
<feature type="transmembrane region" description="Helical" evidence="6">
    <location>
        <begin position="376"/>
        <end position="397"/>
    </location>
</feature>
<dbReference type="AlphaFoldDB" id="A0A9D1XPZ6"/>
<name>A0A9D1XPZ6_9BACT</name>
<feature type="transmembrane region" description="Helical" evidence="6">
    <location>
        <begin position="224"/>
        <end position="241"/>
    </location>
</feature>
<evidence type="ECO:0000313" key="8">
    <source>
        <dbReference type="EMBL" id="HIX85349.1"/>
    </source>
</evidence>
<dbReference type="GO" id="GO:0022857">
    <property type="term" value="F:transmembrane transporter activity"/>
    <property type="evidence" value="ECO:0007669"/>
    <property type="project" value="InterPro"/>
</dbReference>
<evidence type="ECO:0000313" key="9">
    <source>
        <dbReference type="Proteomes" id="UP000823847"/>
    </source>
</evidence>
<dbReference type="InterPro" id="IPR036259">
    <property type="entry name" value="MFS_trans_sf"/>
</dbReference>
<gene>
    <name evidence="8" type="ORF">H9848_01905</name>
</gene>
<dbReference type="Pfam" id="PF07690">
    <property type="entry name" value="MFS_1"/>
    <property type="match status" value="1"/>
</dbReference>